<dbReference type="SUPFAM" id="SSF49785">
    <property type="entry name" value="Galactose-binding domain-like"/>
    <property type="match status" value="2"/>
</dbReference>
<evidence type="ECO:0000259" key="8">
    <source>
        <dbReference type="PROSITE" id="PS50853"/>
    </source>
</evidence>
<feature type="region of interest" description="Disordered" evidence="6">
    <location>
        <begin position="38"/>
        <end position="71"/>
    </location>
</feature>
<evidence type="ECO:0000256" key="2">
    <source>
        <dbReference type="ARBA" id="ARBA00022801"/>
    </source>
</evidence>
<gene>
    <name evidence="10" type="ORF">FHS22_006714</name>
</gene>
<evidence type="ECO:0000256" key="7">
    <source>
        <dbReference type="SAM" id="SignalP"/>
    </source>
</evidence>
<feature type="domain" description="CBM6" evidence="9">
    <location>
        <begin position="635"/>
        <end position="763"/>
    </location>
</feature>
<keyword evidence="11" id="KW-1185">Reference proteome</keyword>
<dbReference type="EMBL" id="JACHJJ010000032">
    <property type="protein sequence ID" value="MBB5967412.1"/>
    <property type="molecule type" value="Genomic_DNA"/>
</dbReference>
<dbReference type="PROSITE" id="PS51175">
    <property type="entry name" value="CBM6"/>
    <property type="match status" value="2"/>
</dbReference>
<dbReference type="InterPro" id="IPR036116">
    <property type="entry name" value="FN3_sf"/>
</dbReference>
<evidence type="ECO:0000256" key="1">
    <source>
        <dbReference type="ARBA" id="ARBA00022729"/>
    </source>
</evidence>
<accession>A0A841D9W3</accession>
<dbReference type="Gene3D" id="2.60.40.10">
    <property type="entry name" value="Immunoglobulins"/>
    <property type="match status" value="1"/>
</dbReference>
<dbReference type="CDD" id="cd04081">
    <property type="entry name" value="CBM35_galactosidase-like"/>
    <property type="match status" value="2"/>
</dbReference>
<dbReference type="CDD" id="cd00063">
    <property type="entry name" value="FN3"/>
    <property type="match status" value="1"/>
</dbReference>
<keyword evidence="1 7" id="KW-0732">Signal</keyword>
<evidence type="ECO:0000259" key="9">
    <source>
        <dbReference type="PROSITE" id="PS51175"/>
    </source>
</evidence>
<dbReference type="InterPro" id="IPR003961">
    <property type="entry name" value="FN3_dom"/>
</dbReference>
<feature type="domain" description="CBM6" evidence="9">
    <location>
        <begin position="773"/>
        <end position="900"/>
    </location>
</feature>
<keyword evidence="3" id="KW-0119">Carbohydrate metabolism</keyword>
<evidence type="ECO:0000256" key="4">
    <source>
        <dbReference type="ARBA" id="ARBA00023295"/>
    </source>
</evidence>
<sequence>MTAHRQRARLAVVIAIVLATIAATVPAAQARSTQASTAALTTAGAPTRPPAPATPDSTLPAHQLSAAPGPLDNPLKGYATFYPGSNGTHGYPRSLAWSYFGLSEVMTDPANCGVYDWTILDQFLNDTAARGNHSNFWFYVEYPGGSGTHPANATPACLNGRVTMRHNAVWDTQSPDYDDPDLIAAFTGFIAALGARYDNDPRIGFIGLGLIGLWGEWHTWPYDEDTSGDSYPNYMPTDANAAQIVTAYDNAFSHTQLELRYPDAAGGAANTKDIGYADYSFCYREGSPLQGVSLPQSMGGANYAFLQLALNEGVENKWITNSIGGEVRPEIQSRLYDNWPNGNGGDVDNVKACIELQHATWQVSESSQNYSATDPKVAEGVRLMGYNLTVPTAYFKDSVTATSMKVGVKISNTGVAPFYYPWTVMLGLKDSAGNVVKTWDTPWDIRKAQPLKIRAFPDWNVGSDPTYLDFGWPEYFEAANLSLGGVADGGYQLVMQVRSPLETISASAKKLRFANATQNSDGWLGLGTVQVGTGGGSDTQAPTVPANLASPAQTQNSISLSWNPSTDNVGVSGYEVRRGTQLVDTVTGTTFIDTGLAAGTAYTYTVKARDAAGNVSAASSALTVSTQSSGGSSGTSYEAEAAGNTFTGTVASAACTACSGGQRVDGVGYWSNRLTINNVAGGTGGAKQVTIYYTSPDSRTADLIVNPPTGTTGSGTPVTFPATGGTGTVGSVTVTLPLAAGNNAIRIENMTGWAPNIDRIVVDGSSTPPVSGTTYEAEAAGNTFMGSAAATVCTPCSGGKRVDGIGYWSNRLTITNIASTTAGTRQVTIHYTSSESRTADLIVNPPTATTGTGTPVTFPATGGTSSLGSVTVTLPLAAGNNAIRIENMTGWAPNIDRITV</sequence>
<reference evidence="10 11" key="1">
    <citation type="submission" date="2020-08" db="EMBL/GenBank/DDBJ databases">
        <title>Genomic Encyclopedia of Type Strains, Phase III (KMG-III): the genomes of soil and plant-associated and newly described type strains.</title>
        <authorList>
            <person name="Whitman W."/>
        </authorList>
    </citation>
    <scope>NUCLEOTIDE SEQUENCE [LARGE SCALE GENOMIC DNA]</scope>
    <source>
        <strain evidence="10 11">CECT 3303</strain>
    </source>
</reference>
<dbReference type="FunFam" id="2.60.40.10:FF:001114">
    <property type="entry name" value="Chitinase A1"/>
    <property type="match status" value="1"/>
</dbReference>
<dbReference type="AlphaFoldDB" id="A0A841D9W3"/>
<dbReference type="RefSeq" id="WP_184948135.1">
    <property type="nucleotide sequence ID" value="NZ_BAAAWZ010000001.1"/>
</dbReference>
<dbReference type="Gene3D" id="3.20.20.80">
    <property type="entry name" value="Glycosidases"/>
    <property type="match status" value="1"/>
</dbReference>
<dbReference type="InterPro" id="IPR032267">
    <property type="entry name" value="DUF4832"/>
</dbReference>
<dbReference type="Pfam" id="PF16116">
    <property type="entry name" value="DUF4832"/>
    <property type="match status" value="1"/>
</dbReference>
<dbReference type="GO" id="GO:0000272">
    <property type="term" value="P:polysaccharide catabolic process"/>
    <property type="evidence" value="ECO:0007669"/>
    <property type="project" value="UniProtKB-KW"/>
</dbReference>
<dbReference type="Gene3D" id="2.60.120.260">
    <property type="entry name" value="Galactose-binding domain-like"/>
    <property type="match status" value="2"/>
</dbReference>
<dbReference type="Pfam" id="PF00041">
    <property type="entry name" value="fn3"/>
    <property type="match status" value="1"/>
</dbReference>
<keyword evidence="5" id="KW-0624">Polysaccharide degradation</keyword>
<dbReference type="GO" id="GO:0016798">
    <property type="term" value="F:hydrolase activity, acting on glycosyl bonds"/>
    <property type="evidence" value="ECO:0007669"/>
    <property type="project" value="UniProtKB-KW"/>
</dbReference>
<proteinExistence type="predicted"/>
<dbReference type="InterPro" id="IPR013783">
    <property type="entry name" value="Ig-like_fold"/>
</dbReference>
<name>A0A841D9W3_PLAVE</name>
<organism evidence="10 11">
    <name type="scientific">Planomonospora venezuelensis</name>
    <dbReference type="NCBI Taxonomy" id="1999"/>
    <lineage>
        <taxon>Bacteria</taxon>
        <taxon>Bacillati</taxon>
        <taxon>Actinomycetota</taxon>
        <taxon>Actinomycetes</taxon>
        <taxon>Streptosporangiales</taxon>
        <taxon>Streptosporangiaceae</taxon>
        <taxon>Planomonospora</taxon>
    </lineage>
</organism>
<evidence type="ECO:0000313" key="11">
    <source>
        <dbReference type="Proteomes" id="UP000562352"/>
    </source>
</evidence>
<dbReference type="InterPro" id="IPR008979">
    <property type="entry name" value="Galactose-bd-like_sf"/>
</dbReference>
<dbReference type="SMART" id="SM00060">
    <property type="entry name" value="FN3"/>
    <property type="match status" value="1"/>
</dbReference>
<keyword evidence="2" id="KW-0378">Hydrolase</keyword>
<dbReference type="SUPFAM" id="SSF49265">
    <property type="entry name" value="Fibronectin type III"/>
    <property type="match status" value="1"/>
</dbReference>
<keyword evidence="4" id="KW-0326">Glycosidase</keyword>
<comment type="caution">
    <text evidence="10">The sequence shown here is derived from an EMBL/GenBank/DDBJ whole genome shotgun (WGS) entry which is preliminary data.</text>
</comment>
<evidence type="ECO:0000256" key="3">
    <source>
        <dbReference type="ARBA" id="ARBA00023277"/>
    </source>
</evidence>
<feature type="domain" description="Fibronectin type-III" evidence="8">
    <location>
        <begin position="544"/>
        <end position="629"/>
    </location>
</feature>
<dbReference type="PROSITE" id="PS50853">
    <property type="entry name" value="FN3"/>
    <property type="match status" value="1"/>
</dbReference>
<dbReference type="GO" id="GO:0030246">
    <property type="term" value="F:carbohydrate binding"/>
    <property type="evidence" value="ECO:0007669"/>
    <property type="project" value="InterPro"/>
</dbReference>
<dbReference type="InterPro" id="IPR005084">
    <property type="entry name" value="CBM6"/>
</dbReference>
<feature type="chain" id="PRO_5032879545" evidence="7">
    <location>
        <begin position="31"/>
        <end position="900"/>
    </location>
</feature>
<dbReference type="Proteomes" id="UP000562352">
    <property type="component" value="Unassembled WGS sequence"/>
</dbReference>
<evidence type="ECO:0000256" key="5">
    <source>
        <dbReference type="ARBA" id="ARBA00023326"/>
    </source>
</evidence>
<feature type="signal peptide" evidence="7">
    <location>
        <begin position="1"/>
        <end position="30"/>
    </location>
</feature>
<protein>
    <submittedName>
        <fullName evidence="10">Chitodextrinase</fullName>
    </submittedName>
</protein>
<evidence type="ECO:0000256" key="6">
    <source>
        <dbReference type="SAM" id="MobiDB-lite"/>
    </source>
</evidence>
<evidence type="ECO:0000313" key="10">
    <source>
        <dbReference type="EMBL" id="MBB5967412.1"/>
    </source>
</evidence>